<dbReference type="EMBL" id="CM035444">
    <property type="protein sequence ID" value="KAH7277318.1"/>
    <property type="molecule type" value="Genomic_DNA"/>
</dbReference>
<evidence type="ECO:0000259" key="3">
    <source>
        <dbReference type="PROSITE" id="PS50089"/>
    </source>
</evidence>
<dbReference type="GO" id="GO:0008270">
    <property type="term" value="F:zinc ion binding"/>
    <property type="evidence" value="ECO:0007669"/>
    <property type="project" value="UniProtKB-KW"/>
</dbReference>
<keyword evidence="5" id="KW-1185">Reference proteome</keyword>
<evidence type="ECO:0000256" key="2">
    <source>
        <dbReference type="SAM" id="Phobius"/>
    </source>
</evidence>
<dbReference type="InterPro" id="IPR044249">
    <property type="entry name" value="XERICO-like"/>
</dbReference>
<feature type="domain" description="RING-type" evidence="3">
    <location>
        <begin position="152"/>
        <end position="195"/>
    </location>
</feature>
<dbReference type="Pfam" id="PF13639">
    <property type="entry name" value="zf-RING_2"/>
    <property type="match status" value="1"/>
</dbReference>
<dbReference type="PROSITE" id="PS50089">
    <property type="entry name" value="ZF_RING_2"/>
    <property type="match status" value="1"/>
</dbReference>
<keyword evidence="1" id="KW-0862">Zinc</keyword>
<keyword evidence="2" id="KW-1133">Transmembrane helix</keyword>
<dbReference type="SMART" id="SM00184">
    <property type="entry name" value="RING"/>
    <property type="match status" value="1"/>
</dbReference>
<name>A0A8T2Q0X8_CERRI</name>
<dbReference type="OrthoDB" id="8062037at2759"/>
<keyword evidence="2" id="KW-0472">Membrane</keyword>
<dbReference type="PANTHER" id="PTHR47258">
    <property type="match status" value="1"/>
</dbReference>
<keyword evidence="1" id="KW-0479">Metal-binding</keyword>
<dbReference type="InterPro" id="IPR001841">
    <property type="entry name" value="Znf_RING"/>
</dbReference>
<gene>
    <name evidence="4" type="ORF">KP509_39G045300</name>
</gene>
<keyword evidence="2" id="KW-0812">Transmembrane</keyword>
<proteinExistence type="predicted"/>
<dbReference type="PANTHER" id="PTHR47258:SF1">
    <property type="entry name" value="E3 UBIQUITIN-PROTEIN LIGASE XERICO-RELATED"/>
    <property type="match status" value="1"/>
</dbReference>
<evidence type="ECO:0000313" key="5">
    <source>
        <dbReference type="Proteomes" id="UP000825935"/>
    </source>
</evidence>
<dbReference type="AlphaFoldDB" id="A0A8T2Q0X8"/>
<keyword evidence="1" id="KW-0863">Zinc-finger</keyword>
<dbReference type="SUPFAM" id="SSF57850">
    <property type="entry name" value="RING/U-box"/>
    <property type="match status" value="1"/>
</dbReference>
<dbReference type="Gene3D" id="3.30.40.10">
    <property type="entry name" value="Zinc/RING finger domain, C3HC4 (zinc finger)"/>
    <property type="match status" value="1"/>
</dbReference>
<dbReference type="OMA" id="IRRVAKC"/>
<organism evidence="4 5">
    <name type="scientific">Ceratopteris richardii</name>
    <name type="common">Triangle waterfern</name>
    <dbReference type="NCBI Taxonomy" id="49495"/>
    <lineage>
        <taxon>Eukaryota</taxon>
        <taxon>Viridiplantae</taxon>
        <taxon>Streptophyta</taxon>
        <taxon>Embryophyta</taxon>
        <taxon>Tracheophyta</taxon>
        <taxon>Polypodiopsida</taxon>
        <taxon>Polypodiidae</taxon>
        <taxon>Polypodiales</taxon>
        <taxon>Pteridineae</taxon>
        <taxon>Pteridaceae</taxon>
        <taxon>Parkerioideae</taxon>
        <taxon>Ceratopteris</taxon>
    </lineage>
</organism>
<evidence type="ECO:0000313" key="4">
    <source>
        <dbReference type="EMBL" id="KAH7277318.1"/>
    </source>
</evidence>
<feature type="transmembrane region" description="Helical" evidence="2">
    <location>
        <begin position="60"/>
        <end position="80"/>
    </location>
</feature>
<accession>A0A8T2Q0X8</accession>
<protein>
    <recommendedName>
        <fullName evidence="3">RING-type domain-containing protein</fullName>
    </recommendedName>
</protein>
<evidence type="ECO:0000256" key="1">
    <source>
        <dbReference type="PROSITE-ProRule" id="PRU00175"/>
    </source>
</evidence>
<dbReference type="CDD" id="cd16454">
    <property type="entry name" value="RING-H2_PA-TM-RING"/>
    <property type="match status" value="1"/>
</dbReference>
<dbReference type="InterPro" id="IPR013083">
    <property type="entry name" value="Znf_RING/FYVE/PHD"/>
</dbReference>
<reference evidence="4" key="1">
    <citation type="submission" date="2021-08" db="EMBL/GenBank/DDBJ databases">
        <title>WGS assembly of Ceratopteris richardii.</title>
        <authorList>
            <person name="Marchant D.B."/>
            <person name="Chen G."/>
            <person name="Jenkins J."/>
            <person name="Shu S."/>
            <person name="Leebens-Mack J."/>
            <person name="Grimwood J."/>
            <person name="Schmutz J."/>
            <person name="Soltis P."/>
            <person name="Soltis D."/>
            <person name="Chen Z.-H."/>
        </authorList>
    </citation>
    <scope>NUCLEOTIDE SEQUENCE</scope>
    <source>
        <strain evidence="4">Whitten #5841</strain>
        <tissue evidence="4">Leaf</tissue>
    </source>
</reference>
<sequence length="227" mass="26090">MLPKFQYPTWFFLLPSSASFRHLPLLKVPNLTLLLDRPFFLQIQGTTAQHFTSMGLPGSLYFTTDLFPMLLINIIIYVGLIKHALHSFMHLIGLSSVSPRPADITSSLEFDEEYRHGSRAMFSGLTNEVRQGLPPTMYGPDLHFGCQVDTDCHVCLQEFQKGQEVILLPFCRHLFHRACLDPWLDQEHFTCPVCRTSLVPVEVRMRQQEREQEISDEPFLQFPSAHG</sequence>
<dbReference type="Proteomes" id="UP000825935">
    <property type="component" value="Chromosome 39"/>
</dbReference>
<comment type="caution">
    <text evidence="4">The sequence shown here is derived from an EMBL/GenBank/DDBJ whole genome shotgun (WGS) entry which is preliminary data.</text>
</comment>